<proteinExistence type="predicted"/>
<evidence type="ECO:0000259" key="1">
    <source>
        <dbReference type="Pfam" id="PF11984"/>
    </source>
</evidence>
<dbReference type="AlphaFoldDB" id="A0A5K7ZGF5"/>
<evidence type="ECO:0000313" key="2">
    <source>
        <dbReference type="EMBL" id="BBO81278.1"/>
    </source>
</evidence>
<dbReference type="Pfam" id="PF11984">
    <property type="entry name" value="DUF3485"/>
    <property type="match status" value="1"/>
</dbReference>
<dbReference type="InterPro" id="IPR014263">
    <property type="entry name" value="Methanolan_biosynth_EpsI"/>
</dbReference>
<sequence>MGIKSEIKLIVLAVLFSCACVAVYGWDKTAETNKKPPLTETFHNIERYTLLRNIKLADNAFEMLNLDDYVFADYAGPSGQVNLYIGYYFSSDKAYASHSPTICYPSQGWKLDSEPSSGKHIVRGQPINYNEIVTSFGHQRELVLYWYQARLHTNTQVYKNKIDIGLNKIAFHDNDHGFVRVALSFSDRSYDDTKGMRSLSSTHFIRNL</sequence>
<dbReference type="Proteomes" id="UP000425960">
    <property type="component" value="Chromosome"/>
</dbReference>
<dbReference type="NCBIfam" id="TIGR02914">
    <property type="entry name" value="EpsI_fam"/>
    <property type="match status" value="1"/>
</dbReference>
<reference evidence="2 3" key="1">
    <citation type="submission" date="2019-11" db="EMBL/GenBank/DDBJ databases">
        <title>Comparative genomics of hydrocarbon-degrading Desulfosarcina strains.</title>
        <authorList>
            <person name="Watanabe M."/>
            <person name="Kojima H."/>
            <person name="Fukui M."/>
        </authorList>
    </citation>
    <scope>NUCLEOTIDE SEQUENCE [LARGE SCALE GENOMIC DNA]</scope>
    <source>
        <strain evidence="2 3">28bB2T</strain>
    </source>
</reference>
<evidence type="ECO:0000313" key="3">
    <source>
        <dbReference type="Proteomes" id="UP000425960"/>
    </source>
</evidence>
<dbReference type="KEGG" id="dov:DSCO28_18440"/>
<organism evidence="2 3">
    <name type="scientific">Desulfosarcina ovata subsp. sediminis</name>
    <dbReference type="NCBI Taxonomy" id="885957"/>
    <lineage>
        <taxon>Bacteria</taxon>
        <taxon>Pseudomonadati</taxon>
        <taxon>Thermodesulfobacteriota</taxon>
        <taxon>Desulfobacteria</taxon>
        <taxon>Desulfobacterales</taxon>
        <taxon>Desulfosarcinaceae</taxon>
        <taxon>Desulfosarcina</taxon>
    </lineage>
</organism>
<dbReference type="PROSITE" id="PS51257">
    <property type="entry name" value="PROKAR_LIPOPROTEIN"/>
    <property type="match status" value="1"/>
</dbReference>
<feature type="domain" description="Methanolan biosynthesis EpsI" evidence="1">
    <location>
        <begin position="10"/>
        <end position="188"/>
    </location>
</feature>
<accession>A0A5K7ZGF5</accession>
<protein>
    <submittedName>
        <fullName evidence="2">EpsI family protein</fullName>
    </submittedName>
</protein>
<dbReference type="EMBL" id="AP021876">
    <property type="protein sequence ID" value="BBO81278.1"/>
    <property type="molecule type" value="Genomic_DNA"/>
</dbReference>
<dbReference type="RefSeq" id="WP_155322022.1">
    <property type="nucleotide sequence ID" value="NZ_AP021876.1"/>
</dbReference>
<gene>
    <name evidence="2" type="primary">epsI_1</name>
    <name evidence="2" type="ORF">DSCO28_18440</name>
</gene>
<name>A0A5K7ZGF5_9BACT</name>